<keyword evidence="1" id="KW-0472">Membrane</keyword>
<reference evidence="2 3" key="1">
    <citation type="journal article" date="2007" name="Nature">
        <title>Evolution of genes and genomes on the Drosophila phylogeny.</title>
        <authorList>
            <consortium name="Drosophila 12 Genomes Consortium"/>
            <person name="Clark A.G."/>
            <person name="Eisen M.B."/>
            <person name="Smith D.R."/>
            <person name="Bergman C.M."/>
            <person name="Oliver B."/>
            <person name="Markow T.A."/>
            <person name="Kaufman T.C."/>
            <person name="Kellis M."/>
            <person name="Gelbart W."/>
            <person name="Iyer V.N."/>
            <person name="Pollard D.A."/>
            <person name="Sackton T.B."/>
            <person name="Larracuente A.M."/>
            <person name="Singh N.D."/>
            <person name="Abad J.P."/>
            <person name="Abt D.N."/>
            <person name="Adryan B."/>
            <person name="Aguade M."/>
            <person name="Akashi H."/>
            <person name="Anderson W.W."/>
            <person name="Aquadro C.F."/>
            <person name="Ardell D.H."/>
            <person name="Arguello R."/>
            <person name="Artieri C.G."/>
            <person name="Barbash D.A."/>
            <person name="Barker D."/>
            <person name="Barsanti P."/>
            <person name="Batterham P."/>
            <person name="Batzoglou S."/>
            <person name="Begun D."/>
            <person name="Bhutkar A."/>
            <person name="Blanco E."/>
            <person name="Bosak S.A."/>
            <person name="Bradley R.K."/>
            <person name="Brand A.D."/>
            <person name="Brent M.R."/>
            <person name="Brooks A.N."/>
            <person name="Brown R.H."/>
            <person name="Butlin R.K."/>
            <person name="Caggese C."/>
            <person name="Calvi B.R."/>
            <person name="Bernardo de Carvalho A."/>
            <person name="Caspi A."/>
            <person name="Castrezana S."/>
            <person name="Celniker S.E."/>
            <person name="Chang J.L."/>
            <person name="Chapple C."/>
            <person name="Chatterji S."/>
            <person name="Chinwalla A."/>
            <person name="Civetta A."/>
            <person name="Clifton S.W."/>
            <person name="Comeron J.M."/>
            <person name="Costello J.C."/>
            <person name="Coyne J.A."/>
            <person name="Daub J."/>
            <person name="David R.G."/>
            <person name="Delcher A.L."/>
            <person name="Delehaunty K."/>
            <person name="Do C.B."/>
            <person name="Ebling H."/>
            <person name="Edwards K."/>
            <person name="Eickbush T."/>
            <person name="Evans J.D."/>
            <person name="Filipski A."/>
            <person name="Findeiss S."/>
            <person name="Freyhult E."/>
            <person name="Fulton L."/>
            <person name="Fulton R."/>
            <person name="Garcia A.C."/>
            <person name="Gardiner A."/>
            <person name="Garfield D.A."/>
            <person name="Garvin B.E."/>
            <person name="Gibson G."/>
            <person name="Gilbert D."/>
            <person name="Gnerre S."/>
            <person name="Godfrey J."/>
            <person name="Good R."/>
            <person name="Gotea V."/>
            <person name="Gravely B."/>
            <person name="Greenberg A.J."/>
            <person name="Griffiths-Jones S."/>
            <person name="Gross S."/>
            <person name="Guigo R."/>
            <person name="Gustafson E.A."/>
            <person name="Haerty W."/>
            <person name="Hahn M.W."/>
            <person name="Halligan D.L."/>
            <person name="Halpern A.L."/>
            <person name="Halter G.M."/>
            <person name="Han M.V."/>
            <person name="Heger A."/>
            <person name="Hillier L."/>
            <person name="Hinrichs A.S."/>
            <person name="Holmes I."/>
            <person name="Hoskins R.A."/>
            <person name="Hubisz M.J."/>
            <person name="Hultmark D."/>
            <person name="Huntley M.A."/>
            <person name="Jaffe D.B."/>
            <person name="Jagadeeshan S."/>
            <person name="Jeck W.R."/>
            <person name="Johnson J."/>
            <person name="Jones C.D."/>
            <person name="Jordan W.C."/>
            <person name="Karpen G.H."/>
            <person name="Kataoka E."/>
            <person name="Keightley P.D."/>
            <person name="Kheradpour P."/>
            <person name="Kirkness E.F."/>
            <person name="Koerich L.B."/>
            <person name="Kristiansen K."/>
            <person name="Kudrna D."/>
            <person name="Kulathinal R.J."/>
            <person name="Kumar S."/>
            <person name="Kwok R."/>
            <person name="Lander E."/>
            <person name="Langley C.H."/>
            <person name="Lapoint R."/>
            <person name="Lazzaro B.P."/>
            <person name="Lee S.J."/>
            <person name="Levesque L."/>
            <person name="Li R."/>
            <person name="Lin C.F."/>
            <person name="Lin M.F."/>
            <person name="Lindblad-Toh K."/>
            <person name="Llopart A."/>
            <person name="Long M."/>
            <person name="Low L."/>
            <person name="Lozovsky E."/>
            <person name="Lu J."/>
            <person name="Luo M."/>
            <person name="Machado C.A."/>
            <person name="Makalowski W."/>
            <person name="Marzo M."/>
            <person name="Matsuda M."/>
            <person name="Matzkin L."/>
            <person name="McAllister B."/>
            <person name="McBride C.S."/>
            <person name="McKernan B."/>
            <person name="McKernan K."/>
            <person name="Mendez-Lago M."/>
            <person name="Minx P."/>
            <person name="Mollenhauer M.U."/>
            <person name="Montooth K."/>
            <person name="Mount S.M."/>
            <person name="Mu X."/>
            <person name="Myers E."/>
            <person name="Negre B."/>
            <person name="Newfeld S."/>
            <person name="Nielsen R."/>
            <person name="Noor M.A."/>
            <person name="O'Grady P."/>
            <person name="Pachter L."/>
            <person name="Papaceit M."/>
            <person name="Parisi M.J."/>
            <person name="Parisi M."/>
            <person name="Parts L."/>
            <person name="Pedersen J.S."/>
            <person name="Pesole G."/>
            <person name="Phillippy A.M."/>
            <person name="Ponting C.P."/>
            <person name="Pop M."/>
            <person name="Porcelli D."/>
            <person name="Powell J.R."/>
            <person name="Prohaska S."/>
            <person name="Pruitt K."/>
            <person name="Puig M."/>
            <person name="Quesneville H."/>
            <person name="Ram K.R."/>
            <person name="Rand D."/>
            <person name="Rasmussen M.D."/>
            <person name="Reed L.K."/>
            <person name="Reenan R."/>
            <person name="Reily A."/>
            <person name="Remington K.A."/>
            <person name="Rieger T.T."/>
            <person name="Ritchie M.G."/>
            <person name="Robin C."/>
            <person name="Rogers Y.H."/>
            <person name="Rohde C."/>
            <person name="Rozas J."/>
            <person name="Rubenfield M.J."/>
            <person name="Ruiz A."/>
            <person name="Russo S."/>
            <person name="Salzberg S.L."/>
            <person name="Sanchez-Gracia A."/>
            <person name="Saranga D.J."/>
            <person name="Sato H."/>
            <person name="Schaeffer S.W."/>
            <person name="Schatz M.C."/>
            <person name="Schlenke T."/>
            <person name="Schwartz R."/>
            <person name="Segarra C."/>
            <person name="Singh R.S."/>
            <person name="Sirot L."/>
            <person name="Sirota M."/>
            <person name="Sisneros N.B."/>
            <person name="Smith C.D."/>
            <person name="Smith T.F."/>
            <person name="Spieth J."/>
            <person name="Stage D.E."/>
            <person name="Stark A."/>
            <person name="Stephan W."/>
            <person name="Strausberg R.L."/>
            <person name="Strempel S."/>
            <person name="Sturgill D."/>
            <person name="Sutton G."/>
            <person name="Sutton G.G."/>
            <person name="Tao W."/>
            <person name="Teichmann S."/>
            <person name="Tobari Y.N."/>
            <person name="Tomimura Y."/>
            <person name="Tsolas J.M."/>
            <person name="Valente V.L."/>
            <person name="Venter E."/>
            <person name="Venter J.C."/>
            <person name="Vicario S."/>
            <person name="Vieira F.G."/>
            <person name="Vilella A.J."/>
            <person name="Villasante A."/>
            <person name="Walenz B."/>
            <person name="Wang J."/>
            <person name="Wasserman M."/>
            <person name="Watts T."/>
            <person name="Wilson D."/>
            <person name="Wilson R.K."/>
            <person name="Wing R.A."/>
            <person name="Wolfner M.F."/>
            <person name="Wong A."/>
            <person name="Wong G.K."/>
            <person name="Wu C.I."/>
            <person name="Wu G."/>
            <person name="Yamamoto D."/>
            <person name="Yang H.P."/>
            <person name="Yang S.P."/>
            <person name="Yorke J.A."/>
            <person name="Yoshida K."/>
            <person name="Zdobnov E."/>
            <person name="Zhang P."/>
            <person name="Zhang Y."/>
            <person name="Zimin A.V."/>
            <person name="Baldwin J."/>
            <person name="Abdouelleil A."/>
            <person name="Abdulkadir J."/>
            <person name="Abebe A."/>
            <person name="Abera B."/>
            <person name="Abreu J."/>
            <person name="Acer S.C."/>
            <person name="Aftuck L."/>
            <person name="Alexander A."/>
            <person name="An P."/>
            <person name="Anderson E."/>
            <person name="Anderson S."/>
            <person name="Arachi H."/>
            <person name="Azer M."/>
            <person name="Bachantsang P."/>
            <person name="Barry A."/>
            <person name="Bayul T."/>
            <person name="Berlin A."/>
            <person name="Bessette D."/>
            <person name="Bloom T."/>
            <person name="Blye J."/>
            <person name="Boguslavskiy L."/>
            <person name="Bonnet C."/>
            <person name="Boukhgalter B."/>
            <person name="Bourzgui I."/>
            <person name="Brown A."/>
            <person name="Cahill P."/>
            <person name="Channer S."/>
            <person name="Cheshatsang Y."/>
            <person name="Chuda L."/>
            <person name="Citroen M."/>
            <person name="Collymore A."/>
            <person name="Cooke P."/>
            <person name="Costello M."/>
            <person name="D'Aco K."/>
            <person name="Daza R."/>
            <person name="De Haan G."/>
            <person name="DeGray S."/>
            <person name="DeMaso C."/>
            <person name="Dhargay N."/>
            <person name="Dooley K."/>
            <person name="Dooley E."/>
            <person name="Doricent M."/>
            <person name="Dorje P."/>
            <person name="Dorjee K."/>
            <person name="Dupes A."/>
            <person name="Elong R."/>
            <person name="Falk J."/>
            <person name="Farina A."/>
            <person name="Faro S."/>
            <person name="Ferguson D."/>
            <person name="Fisher S."/>
            <person name="Foley C.D."/>
            <person name="Franke A."/>
            <person name="Friedrich D."/>
            <person name="Gadbois L."/>
            <person name="Gearin G."/>
            <person name="Gearin C.R."/>
            <person name="Giannoukos G."/>
            <person name="Goode T."/>
            <person name="Graham J."/>
            <person name="Grandbois E."/>
            <person name="Grewal S."/>
            <person name="Gyaltsen K."/>
            <person name="Hafez N."/>
            <person name="Hagos B."/>
            <person name="Hall J."/>
            <person name="Henson C."/>
            <person name="Hollinger A."/>
            <person name="Honan T."/>
            <person name="Huard M.D."/>
            <person name="Hughes L."/>
            <person name="Hurhula B."/>
            <person name="Husby M.E."/>
            <person name="Kamat A."/>
            <person name="Kanga B."/>
            <person name="Kashin S."/>
            <person name="Khazanovich D."/>
            <person name="Kisner P."/>
            <person name="Lance K."/>
            <person name="Lara M."/>
            <person name="Lee W."/>
            <person name="Lennon N."/>
            <person name="Letendre F."/>
            <person name="LeVine R."/>
            <person name="Lipovsky A."/>
            <person name="Liu X."/>
            <person name="Liu J."/>
            <person name="Liu S."/>
            <person name="Lokyitsang T."/>
            <person name="Lokyitsang Y."/>
            <person name="Lubonja R."/>
            <person name="Lui A."/>
            <person name="MacDonald P."/>
            <person name="Magnisalis V."/>
            <person name="Maru K."/>
            <person name="Matthews C."/>
            <person name="McCusker W."/>
            <person name="McDonough S."/>
            <person name="Mehta T."/>
            <person name="Meldrim J."/>
            <person name="Meneus L."/>
            <person name="Mihai O."/>
            <person name="Mihalev A."/>
            <person name="Mihova T."/>
            <person name="Mittelman R."/>
            <person name="Mlenga V."/>
            <person name="Montmayeur A."/>
            <person name="Mulrain L."/>
            <person name="Navidi A."/>
            <person name="Naylor J."/>
            <person name="Negash T."/>
            <person name="Nguyen T."/>
            <person name="Nguyen N."/>
            <person name="Nicol R."/>
            <person name="Norbu C."/>
            <person name="Norbu N."/>
            <person name="Novod N."/>
            <person name="O'Neill B."/>
            <person name="Osman S."/>
            <person name="Markiewicz E."/>
            <person name="Oyono O.L."/>
            <person name="Patti C."/>
            <person name="Phunkhang P."/>
            <person name="Pierre F."/>
            <person name="Priest M."/>
            <person name="Raghuraman S."/>
            <person name="Rege F."/>
            <person name="Reyes R."/>
            <person name="Rise C."/>
            <person name="Rogov P."/>
            <person name="Ross K."/>
            <person name="Ryan E."/>
            <person name="Settipalli S."/>
            <person name="Shea T."/>
            <person name="Sherpa N."/>
            <person name="Shi L."/>
            <person name="Shih D."/>
            <person name="Sparrow T."/>
            <person name="Spaulding J."/>
            <person name="Stalker J."/>
            <person name="Stange-Thomann N."/>
            <person name="Stavropoulos S."/>
            <person name="Stone C."/>
            <person name="Strader C."/>
            <person name="Tesfaye S."/>
            <person name="Thomson T."/>
            <person name="Thoulutsang Y."/>
            <person name="Thoulutsang D."/>
            <person name="Topham K."/>
            <person name="Topping I."/>
            <person name="Tsamla T."/>
            <person name="Vassiliev H."/>
            <person name="Vo A."/>
            <person name="Wangchuk T."/>
            <person name="Wangdi T."/>
            <person name="Weiand M."/>
            <person name="Wilkinson J."/>
            <person name="Wilson A."/>
            <person name="Yadav S."/>
            <person name="Young G."/>
            <person name="Yu Q."/>
            <person name="Zembek L."/>
            <person name="Zhong D."/>
            <person name="Zimmer A."/>
            <person name="Zwirko Z."/>
            <person name="Jaffe D.B."/>
            <person name="Alvarez P."/>
            <person name="Brockman W."/>
            <person name="Butler J."/>
            <person name="Chin C."/>
            <person name="Gnerre S."/>
            <person name="Grabherr M."/>
            <person name="Kleber M."/>
            <person name="Mauceli E."/>
            <person name="MacCallum I."/>
        </authorList>
    </citation>
    <scope>NUCLEOTIDE SEQUENCE [LARGE SCALE GENOMIC DNA]</scope>
    <source>
        <strain evidence="3">Tucson 15081-1352.22</strain>
    </source>
</reference>
<proteinExistence type="predicted"/>
<sequence>MFCIYVELRSYIAHKAEYANIILFSFTLVNVVSCILLIVGAMLMKKNFLIPWMICLPLTIMNINVLFLYTLEMVWSIMISMMISIAMWLFVLNMFLKLLREKRRAKAEMPNSSILAFQLSGSS</sequence>
<evidence type="ECO:0000256" key="1">
    <source>
        <dbReference type="SAM" id="Phobius"/>
    </source>
</evidence>
<evidence type="ECO:0000313" key="3">
    <source>
        <dbReference type="Proteomes" id="UP000009192"/>
    </source>
</evidence>
<name>A0A0Q9XAZ9_DROMO</name>
<feature type="transmembrane region" description="Helical" evidence="1">
    <location>
        <begin position="18"/>
        <end position="41"/>
    </location>
</feature>
<accession>A0A0Q9XAZ9</accession>
<keyword evidence="1" id="KW-0812">Transmembrane</keyword>
<dbReference type="Proteomes" id="UP000009192">
    <property type="component" value="Unassembled WGS sequence"/>
</dbReference>
<feature type="transmembrane region" description="Helical" evidence="1">
    <location>
        <begin position="75"/>
        <end position="96"/>
    </location>
</feature>
<dbReference type="InParanoid" id="A0A0Q9XAZ9"/>
<dbReference type="EMBL" id="CH933808">
    <property type="protein sequence ID" value="KRG05453.1"/>
    <property type="molecule type" value="Genomic_DNA"/>
</dbReference>
<evidence type="ECO:0000313" key="2">
    <source>
        <dbReference type="EMBL" id="KRG05453.1"/>
    </source>
</evidence>
<protein>
    <submittedName>
        <fullName evidence="2">Uncharacterized protein</fullName>
    </submittedName>
</protein>
<feature type="transmembrane region" description="Helical" evidence="1">
    <location>
        <begin position="48"/>
        <end position="69"/>
    </location>
</feature>
<dbReference type="AlphaFoldDB" id="A0A0Q9XAZ9"/>
<dbReference type="KEGG" id="dmo:Dmoj_GI26560"/>
<gene>
    <name evidence="2" type="primary">Dmoj\GI26560</name>
    <name evidence="2" type="ORF">Dmoj_GI26560</name>
</gene>
<organism evidence="2 3">
    <name type="scientific">Drosophila mojavensis</name>
    <name type="common">Fruit fly</name>
    <dbReference type="NCBI Taxonomy" id="7230"/>
    <lineage>
        <taxon>Eukaryota</taxon>
        <taxon>Metazoa</taxon>
        <taxon>Ecdysozoa</taxon>
        <taxon>Arthropoda</taxon>
        <taxon>Hexapoda</taxon>
        <taxon>Insecta</taxon>
        <taxon>Pterygota</taxon>
        <taxon>Neoptera</taxon>
        <taxon>Endopterygota</taxon>
        <taxon>Diptera</taxon>
        <taxon>Brachycera</taxon>
        <taxon>Muscomorpha</taxon>
        <taxon>Ephydroidea</taxon>
        <taxon>Drosophilidae</taxon>
        <taxon>Drosophila</taxon>
    </lineage>
</organism>
<keyword evidence="3" id="KW-1185">Reference proteome</keyword>
<keyword evidence="1" id="KW-1133">Transmembrane helix</keyword>